<evidence type="ECO:0000256" key="2">
    <source>
        <dbReference type="PIRSR" id="PIRSR000390-1"/>
    </source>
</evidence>
<evidence type="ECO:0000313" key="5">
    <source>
        <dbReference type="EMBL" id="VEG75708.1"/>
    </source>
</evidence>
<dbReference type="Gene3D" id="3.40.640.10">
    <property type="entry name" value="Type I PLP-dependent aspartate aminotransferase-like (Major domain)"/>
    <property type="match status" value="1"/>
</dbReference>
<evidence type="ECO:0000256" key="3">
    <source>
        <dbReference type="PIRSR" id="PIRSR000390-2"/>
    </source>
</evidence>
<dbReference type="PANTHER" id="PTHR30244:SF34">
    <property type="entry name" value="DTDP-4-AMINO-4,6-DIDEOXYGALACTOSE TRANSAMINASE"/>
    <property type="match status" value="1"/>
</dbReference>
<dbReference type="PIRSF" id="PIRSF000390">
    <property type="entry name" value="PLP_StrS"/>
    <property type="match status" value="1"/>
</dbReference>
<evidence type="ECO:0000313" key="6">
    <source>
        <dbReference type="Proteomes" id="UP000276899"/>
    </source>
</evidence>
<keyword evidence="3 4" id="KW-0663">Pyridoxal phosphate</keyword>
<comment type="cofactor">
    <cofactor evidence="1">
        <name>pyridoxal 5'-phosphate</name>
        <dbReference type="ChEBI" id="CHEBI:597326"/>
    </cofactor>
</comment>
<feature type="modified residue" description="N6-(pyridoxal phosphate)lysine" evidence="3">
    <location>
        <position position="192"/>
    </location>
</feature>
<dbReference type="InterPro" id="IPR015424">
    <property type="entry name" value="PyrdxlP-dep_Trfase"/>
</dbReference>
<dbReference type="InterPro" id="IPR015422">
    <property type="entry name" value="PyrdxlP-dep_Trfase_small"/>
</dbReference>
<sequence>MIPFSPPSITEEDIEAVVEVLRSGWITTGPVGQRFEQALAAYCGTERVVALNSATAALELALRAVGAGPGDEVIVPAYTYTASASVIDHVGATIVMVDTEPGAPIPSPERIAAAVTQRTRAIITVDLAGIPYDSRPLHDLLAGRGRIDEGLPHALGRPAIISDAAHSLGARLADLASGQIADMTAFSFHAVKNLTTAEGGALTWRADLPVDHDELARSIRVLALHGQTKDALAKSQGSSWEYDIVSPAYKANMPDVLAAIGLSQLGRYEQIVARRLELVDRYASGLEGSGVELLHHSVPGQRSSAHLAIASLPVDGPAERNRVIQDLYEAGVSANVHYKPLSLLTAYRNLGFSPDQHPHAHGFYSTELTLPLHVLLTDQDVDQVCSALVDALA</sequence>
<dbReference type="RefSeq" id="WP_034515652.1">
    <property type="nucleotide sequence ID" value="NZ_CBCRWE010000064.1"/>
</dbReference>
<dbReference type="EMBL" id="LR134363">
    <property type="protein sequence ID" value="VEG75708.1"/>
    <property type="molecule type" value="Genomic_DNA"/>
</dbReference>
<dbReference type="SUPFAM" id="SSF53383">
    <property type="entry name" value="PLP-dependent transferases"/>
    <property type="match status" value="1"/>
</dbReference>
<evidence type="ECO:0000256" key="4">
    <source>
        <dbReference type="RuleBase" id="RU004508"/>
    </source>
</evidence>
<dbReference type="Proteomes" id="UP000276899">
    <property type="component" value="Chromosome"/>
</dbReference>
<evidence type="ECO:0000256" key="1">
    <source>
        <dbReference type="ARBA" id="ARBA00001933"/>
    </source>
</evidence>
<keyword evidence="5" id="KW-0808">Transferase</keyword>
<dbReference type="GO" id="GO:0000271">
    <property type="term" value="P:polysaccharide biosynthetic process"/>
    <property type="evidence" value="ECO:0007669"/>
    <property type="project" value="TreeGrafter"/>
</dbReference>
<keyword evidence="5" id="KW-0032">Aminotransferase</keyword>
<dbReference type="CDD" id="cd00616">
    <property type="entry name" value="AHBA_syn"/>
    <property type="match status" value="1"/>
</dbReference>
<dbReference type="InterPro" id="IPR000653">
    <property type="entry name" value="DegT/StrS_aminotransferase"/>
</dbReference>
<accession>A0A3S4SLR1</accession>
<dbReference type="Pfam" id="PF01041">
    <property type="entry name" value="DegT_DnrJ_EryC1"/>
    <property type="match status" value="1"/>
</dbReference>
<keyword evidence="6" id="KW-1185">Reference proteome</keyword>
<dbReference type="STRING" id="1278298.GCA_000428685_01373"/>
<protein>
    <submittedName>
        <fullName evidence="5">UDP-4-amino-4-deoxy-L-arabinose--oxoglutarate aminotransferase</fullName>
        <ecNumber evidence="5">2.6.1.87</ecNumber>
    </submittedName>
</protein>
<organism evidence="5 6">
    <name type="scientific">Actinomyces slackii</name>
    <dbReference type="NCBI Taxonomy" id="52774"/>
    <lineage>
        <taxon>Bacteria</taxon>
        <taxon>Bacillati</taxon>
        <taxon>Actinomycetota</taxon>
        <taxon>Actinomycetes</taxon>
        <taxon>Actinomycetales</taxon>
        <taxon>Actinomycetaceae</taxon>
        <taxon>Actinomyces</taxon>
    </lineage>
</organism>
<dbReference type="GO" id="GO:0030170">
    <property type="term" value="F:pyridoxal phosphate binding"/>
    <property type="evidence" value="ECO:0007669"/>
    <property type="project" value="TreeGrafter"/>
</dbReference>
<dbReference type="InterPro" id="IPR015421">
    <property type="entry name" value="PyrdxlP-dep_Trfase_major"/>
</dbReference>
<name>A0A3S4SLR1_9ACTO</name>
<proteinExistence type="inferred from homology"/>
<reference evidence="5 6" key="1">
    <citation type="submission" date="2018-12" db="EMBL/GenBank/DDBJ databases">
        <authorList>
            <consortium name="Pathogen Informatics"/>
        </authorList>
    </citation>
    <scope>NUCLEOTIDE SEQUENCE [LARGE SCALE GENOMIC DNA]</scope>
    <source>
        <strain evidence="5 6">NCTC11923</strain>
    </source>
</reference>
<feature type="active site" description="Proton acceptor" evidence="2">
    <location>
        <position position="192"/>
    </location>
</feature>
<gene>
    <name evidence="5" type="primary">arnB_1</name>
    <name evidence="5" type="ORF">NCTC11923_02383</name>
</gene>
<comment type="similarity">
    <text evidence="4">Belongs to the DegT/DnrJ/EryC1 family.</text>
</comment>
<dbReference type="EC" id="2.6.1.87" evidence="5"/>
<dbReference type="AlphaFoldDB" id="A0A3S4SLR1"/>
<dbReference type="GO" id="GO:0099620">
    <property type="term" value="F:UDP-4-amino-4-deoxy-L-arabinose aminotransferase"/>
    <property type="evidence" value="ECO:0007669"/>
    <property type="project" value="UniProtKB-EC"/>
</dbReference>
<dbReference type="PANTHER" id="PTHR30244">
    <property type="entry name" value="TRANSAMINASE"/>
    <property type="match status" value="1"/>
</dbReference>
<dbReference type="KEGG" id="asla:NCTC11923_02383"/>
<dbReference type="Gene3D" id="3.90.1150.10">
    <property type="entry name" value="Aspartate Aminotransferase, domain 1"/>
    <property type="match status" value="1"/>
</dbReference>